<evidence type="ECO:0000313" key="3">
    <source>
        <dbReference type="Proteomes" id="UP001318682"/>
    </source>
</evidence>
<evidence type="ECO:0000259" key="1">
    <source>
        <dbReference type="Pfam" id="PF03446"/>
    </source>
</evidence>
<dbReference type="EMBL" id="CP143423">
    <property type="protein sequence ID" value="WVX51141.1"/>
    <property type="molecule type" value="Genomic_DNA"/>
</dbReference>
<feature type="domain" description="6-phosphogluconate dehydrogenase NADP-binding" evidence="1">
    <location>
        <begin position="5"/>
        <end position="43"/>
    </location>
</feature>
<accession>A0ABZ2BZD0</accession>
<evidence type="ECO:0000313" key="2">
    <source>
        <dbReference type="EMBL" id="WVX51141.1"/>
    </source>
</evidence>
<sequence>MNSAIGLIGLGTMGAALAFNIAEKDFDIAVWNRTTQVARDFSGLQGFARMDDASQDQHGPWAS</sequence>
<dbReference type="Pfam" id="PF03446">
    <property type="entry name" value="NAD_binding_2"/>
    <property type="match status" value="1"/>
</dbReference>
<protein>
    <recommendedName>
        <fullName evidence="1">6-phosphogluconate dehydrogenase NADP-binding domain-containing protein</fullName>
    </recommendedName>
</protein>
<gene>
    <name evidence="2" type="ORF">ROLI_042420</name>
</gene>
<organism evidence="2 3">
    <name type="scientific">Roseobacter fucihabitans</name>
    <dbReference type="NCBI Taxonomy" id="1537242"/>
    <lineage>
        <taxon>Bacteria</taxon>
        <taxon>Pseudomonadati</taxon>
        <taxon>Pseudomonadota</taxon>
        <taxon>Alphaproteobacteria</taxon>
        <taxon>Rhodobacterales</taxon>
        <taxon>Roseobacteraceae</taxon>
        <taxon>Roseobacter</taxon>
    </lineage>
</organism>
<dbReference type="Proteomes" id="UP001318682">
    <property type="component" value="Chromosome"/>
</dbReference>
<dbReference type="SUPFAM" id="SSF51735">
    <property type="entry name" value="NAD(P)-binding Rossmann-fold domains"/>
    <property type="match status" value="1"/>
</dbReference>
<keyword evidence="3" id="KW-1185">Reference proteome</keyword>
<reference evidence="3" key="2">
    <citation type="submission" date="2024-01" db="EMBL/GenBank/DDBJ databases">
        <title>Roseobacter fucihabitans sp. nov., isolated from the brown alga Fucus spiralis.</title>
        <authorList>
            <person name="Hahnke S."/>
            <person name="Berger M."/>
            <person name="Schlingloff A."/>
            <person name="Athale I."/>
            <person name="Neumann-Schaal M."/>
            <person name="Adenaya A."/>
            <person name="Poehlein A."/>
            <person name="Daniel R."/>
            <person name="Pertersen J."/>
            <person name="Brinkhoff T."/>
        </authorList>
    </citation>
    <scope>NUCLEOTIDE SEQUENCE [LARGE SCALE GENOMIC DNA]</scope>
    <source>
        <strain evidence="3">B14</strain>
    </source>
</reference>
<reference evidence="2 3" key="1">
    <citation type="submission" date="2015-07" db="EMBL/GenBank/DDBJ databases">
        <authorList>
            <person name="Voget S."/>
            <person name="Dogs M."/>
            <person name="Brinkhoff T.H."/>
            <person name="Daniel R."/>
        </authorList>
    </citation>
    <scope>NUCLEOTIDE SEQUENCE [LARGE SCALE GENOMIC DNA]</scope>
    <source>
        <strain evidence="2 3">B14</strain>
    </source>
</reference>
<dbReference type="InterPro" id="IPR036291">
    <property type="entry name" value="NAD(P)-bd_dom_sf"/>
</dbReference>
<proteinExistence type="predicted"/>
<name>A0ABZ2BZD0_9RHOB</name>
<dbReference type="Gene3D" id="3.40.50.720">
    <property type="entry name" value="NAD(P)-binding Rossmann-like Domain"/>
    <property type="match status" value="1"/>
</dbReference>
<dbReference type="InterPro" id="IPR006115">
    <property type="entry name" value="6PGDH_NADP-bd"/>
</dbReference>